<name>A0A0C3K1K6_PISTI</name>
<evidence type="ECO:0000313" key="2">
    <source>
        <dbReference type="Proteomes" id="UP000054217"/>
    </source>
</evidence>
<sequence length="266" mass="29570">MDEHWSSVPYIPHAATPQASFRLGCLPRGGMNEHWGRTNTGAGTQVYHMQLRRRPRFLQSAVPPPGGMKEHWSRDPWIPHAATPQASSSPVDPSGVNEHWNRDLWIPHAATPQASSSPIDPSGVNEHWSRDPCILRGATPQASFSLDASSAGPPTVSAEAYQVSQLIDFDGWFSPSAELARIVGSEILQKGDELRVDGRLWATLVAVAYLKKHLEKEPYLLDTILEKTGDFVRKTQARERGNLQGDFEDMVRHVSKLLEEEQGIDQ</sequence>
<gene>
    <name evidence="1" type="ORF">M404DRAFT_27054</name>
</gene>
<proteinExistence type="predicted"/>
<organism evidence="1 2">
    <name type="scientific">Pisolithus tinctorius Marx 270</name>
    <dbReference type="NCBI Taxonomy" id="870435"/>
    <lineage>
        <taxon>Eukaryota</taxon>
        <taxon>Fungi</taxon>
        <taxon>Dikarya</taxon>
        <taxon>Basidiomycota</taxon>
        <taxon>Agaricomycotina</taxon>
        <taxon>Agaricomycetes</taxon>
        <taxon>Agaricomycetidae</taxon>
        <taxon>Boletales</taxon>
        <taxon>Sclerodermatineae</taxon>
        <taxon>Pisolithaceae</taxon>
        <taxon>Pisolithus</taxon>
    </lineage>
</organism>
<dbReference type="EMBL" id="KN831976">
    <property type="protein sequence ID" value="KIO03412.1"/>
    <property type="molecule type" value="Genomic_DNA"/>
</dbReference>
<dbReference type="Proteomes" id="UP000054217">
    <property type="component" value="Unassembled WGS sequence"/>
</dbReference>
<evidence type="ECO:0000313" key="1">
    <source>
        <dbReference type="EMBL" id="KIO03412.1"/>
    </source>
</evidence>
<accession>A0A0C3K1K6</accession>
<reference evidence="1 2" key="1">
    <citation type="submission" date="2014-04" db="EMBL/GenBank/DDBJ databases">
        <authorList>
            <consortium name="DOE Joint Genome Institute"/>
            <person name="Kuo A."/>
            <person name="Kohler A."/>
            <person name="Costa M.D."/>
            <person name="Nagy L.G."/>
            <person name="Floudas D."/>
            <person name="Copeland A."/>
            <person name="Barry K.W."/>
            <person name="Cichocki N."/>
            <person name="Veneault-Fourrey C."/>
            <person name="LaButti K."/>
            <person name="Lindquist E.A."/>
            <person name="Lipzen A."/>
            <person name="Lundell T."/>
            <person name="Morin E."/>
            <person name="Murat C."/>
            <person name="Sun H."/>
            <person name="Tunlid A."/>
            <person name="Henrissat B."/>
            <person name="Grigoriev I.V."/>
            <person name="Hibbett D.S."/>
            <person name="Martin F."/>
            <person name="Nordberg H.P."/>
            <person name="Cantor M.N."/>
            <person name="Hua S.X."/>
        </authorList>
    </citation>
    <scope>NUCLEOTIDE SEQUENCE [LARGE SCALE GENOMIC DNA]</scope>
    <source>
        <strain evidence="1 2">Marx 270</strain>
    </source>
</reference>
<dbReference type="InParanoid" id="A0A0C3K1K6"/>
<dbReference type="STRING" id="870435.A0A0C3K1K6"/>
<protein>
    <submittedName>
        <fullName evidence="1">Uncharacterized protein</fullName>
    </submittedName>
</protein>
<keyword evidence="2" id="KW-1185">Reference proteome</keyword>
<dbReference type="AlphaFoldDB" id="A0A0C3K1K6"/>
<dbReference type="HOGENOM" id="CLU_1046298_0_0_1"/>
<reference evidence="2" key="2">
    <citation type="submission" date="2015-01" db="EMBL/GenBank/DDBJ databases">
        <title>Evolutionary Origins and Diversification of the Mycorrhizal Mutualists.</title>
        <authorList>
            <consortium name="DOE Joint Genome Institute"/>
            <consortium name="Mycorrhizal Genomics Consortium"/>
            <person name="Kohler A."/>
            <person name="Kuo A."/>
            <person name="Nagy L.G."/>
            <person name="Floudas D."/>
            <person name="Copeland A."/>
            <person name="Barry K.W."/>
            <person name="Cichocki N."/>
            <person name="Veneault-Fourrey C."/>
            <person name="LaButti K."/>
            <person name="Lindquist E.A."/>
            <person name="Lipzen A."/>
            <person name="Lundell T."/>
            <person name="Morin E."/>
            <person name="Murat C."/>
            <person name="Riley R."/>
            <person name="Ohm R."/>
            <person name="Sun H."/>
            <person name="Tunlid A."/>
            <person name="Henrissat B."/>
            <person name="Grigoriev I.V."/>
            <person name="Hibbett D.S."/>
            <person name="Martin F."/>
        </authorList>
    </citation>
    <scope>NUCLEOTIDE SEQUENCE [LARGE SCALE GENOMIC DNA]</scope>
    <source>
        <strain evidence="2">Marx 270</strain>
    </source>
</reference>